<feature type="transmembrane region" description="Helical" evidence="6">
    <location>
        <begin position="129"/>
        <end position="148"/>
    </location>
</feature>
<dbReference type="EMBL" id="FLUQ01000007">
    <property type="protein sequence ID" value="SBW11107.1"/>
    <property type="molecule type" value="Genomic_DNA"/>
</dbReference>
<evidence type="ECO:0000256" key="2">
    <source>
        <dbReference type="ARBA" id="ARBA00022475"/>
    </source>
</evidence>
<reference evidence="7" key="1">
    <citation type="submission" date="2016-04" db="EMBL/GenBank/DDBJ databases">
        <authorList>
            <person name="Evans L.H."/>
            <person name="Alamgir A."/>
            <person name="Owens N."/>
            <person name="Weber N.D."/>
            <person name="Virtaneva K."/>
            <person name="Barbian K."/>
            <person name="Babar A."/>
            <person name="Rosenke K."/>
        </authorList>
    </citation>
    <scope>NUCLEOTIDE SEQUENCE</scope>
    <source>
        <strain evidence="7">86</strain>
    </source>
</reference>
<sequence length="221" mass="24199">MPLLEMDIPRTLQAALGIILIIDLGLLATERQIQCIRLLALQGLILGLLPLLGDIAPLDWHLLALTAIFLMIKAVVLPHVLRRCHATLPQSPPLTPYIGYNRSVLAGSLGCAFSLWLAVRLPVPANPLFLAFFAPAVTTVLAGLLVIVTRRKILTQVMGYLVLENGIYLLGVPLARQDAAWLELSVLLDVFVGIFVMIIAVRHLNEAFHSVDVDRIASLRD</sequence>
<evidence type="ECO:0000256" key="6">
    <source>
        <dbReference type="SAM" id="Phobius"/>
    </source>
</evidence>
<feature type="transmembrane region" description="Helical" evidence="6">
    <location>
        <begin position="36"/>
        <end position="56"/>
    </location>
</feature>
<name>A0A212KHH5_9DELT</name>
<evidence type="ECO:0000256" key="1">
    <source>
        <dbReference type="ARBA" id="ARBA00004651"/>
    </source>
</evidence>
<feature type="transmembrane region" description="Helical" evidence="6">
    <location>
        <begin position="12"/>
        <end position="29"/>
    </location>
</feature>
<evidence type="ECO:0000256" key="5">
    <source>
        <dbReference type="ARBA" id="ARBA00023136"/>
    </source>
</evidence>
<accession>A0A212KHH5</accession>
<dbReference type="AlphaFoldDB" id="A0A212KHH5"/>
<protein>
    <submittedName>
        <fullName evidence="7">Putative hydrogenase-4 component E</fullName>
    </submittedName>
</protein>
<comment type="subcellular location">
    <subcellularLocation>
        <location evidence="1">Cell membrane</location>
        <topology evidence="1">Multi-pass membrane protein</topology>
    </subcellularLocation>
</comment>
<dbReference type="PANTHER" id="PTHR38601:SF1">
    <property type="entry name" value="HYDROGENASE-4 COMPONENT E"/>
    <property type="match status" value="1"/>
</dbReference>
<evidence type="ECO:0000256" key="3">
    <source>
        <dbReference type="ARBA" id="ARBA00022692"/>
    </source>
</evidence>
<feature type="transmembrane region" description="Helical" evidence="6">
    <location>
        <begin position="102"/>
        <end position="123"/>
    </location>
</feature>
<proteinExistence type="predicted"/>
<organism evidence="7">
    <name type="scientific">uncultured delta proteobacterium</name>
    <dbReference type="NCBI Taxonomy" id="34034"/>
    <lineage>
        <taxon>Bacteria</taxon>
        <taxon>Deltaproteobacteria</taxon>
        <taxon>environmental samples</taxon>
    </lineage>
</organism>
<keyword evidence="3 6" id="KW-0812">Transmembrane</keyword>
<feature type="transmembrane region" description="Helical" evidence="6">
    <location>
        <begin position="157"/>
        <end position="175"/>
    </location>
</feature>
<keyword evidence="2" id="KW-1003">Cell membrane</keyword>
<gene>
    <name evidence="7" type="ORF">KL86DPRO_70168</name>
</gene>
<dbReference type="GO" id="GO:0005886">
    <property type="term" value="C:plasma membrane"/>
    <property type="evidence" value="ECO:0007669"/>
    <property type="project" value="UniProtKB-SubCell"/>
</dbReference>
<keyword evidence="4 6" id="KW-1133">Transmembrane helix</keyword>
<dbReference type="PANTHER" id="PTHR38601">
    <property type="entry name" value="HYDROGENASE-4 COMPONENT E"/>
    <property type="match status" value="1"/>
</dbReference>
<feature type="transmembrane region" description="Helical" evidence="6">
    <location>
        <begin position="62"/>
        <end position="81"/>
    </location>
</feature>
<evidence type="ECO:0000313" key="7">
    <source>
        <dbReference type="EMBL" id="SBW11107.1"/>
    </source>
</evidence>
<keyword evidence="5 6" id="KW-0472">Membrane</keyword>
<feature type="transmembrane region" description="Helical" evidence="6">
    <location>
        <begin position="181"/>
        <end position="201"/>
    </location>
</feature>
<evidence type="ECO:0000256" key="4">
    <source>
        <dbReference type="ARBA" id="ARBA00022989"/>
    </source>
</evidence>
<dbReference type="InterPro" id="IPR038730">
    <property type="entry name" value="HyfE-like"/>
</dbReference>